<dbReference type="FunCoup" id="A0LN35">
    <property type="interactions" value="199"/>
</dbReference>
<dbReference type="HOGENOM" id="CLU_019602_1_3_7"/>
<feature type="domain" description="ABC transmembrane type-1" evidence="9">
    <location>
        <begin position="24"/>
        <end position="223"/>
    </location>
</feature>
<dbReference type="AlphaFoldDB" id="A0LN35"/>
<keyword evidence="4" id="KW-1003">Cell membrane</keyword>
<dbReference type="EMBL" id="CP000478">
    <property type="protein sequence ID" value="ABK18837.1"/>
    <property type="molecule type" value="Genomic_DNA"/>
</dbReference>
<dbReference type="CDD" id="cd06261">
    <property type="entry name" value="TM_PBP2"/>
    <property type="match status" value="1"/>
</dbReference>
<dbReference type="KEGG" id="sfu:Sfum_3164"/>
<dbReference type="InterPro" id="IPR043429">
    <property type="entry name" value="ArtM/GltK/GlnP/TcyL/YhdX-like"/>
</dbReference>
<reference evidence="10 11" key="1">
    <citation type="submission" date="2006-10" db="EMBL/GenBank/DDBJ databases">
        <title>Complete sequence of Syntrophobacter fumaroxidans MPOB.</title>
        <authorList>
            <consortium name="US DOE Joint Genome Institute"/>
            <person name="Copeland A."/>
            <person name="Lucas S."/>
            <person name="Lapidus A."/>
            <person name="Barry K."/>
            <person name="Detter J.C."/>
            <person name="Glavina del Rio T."/>
            <person name="Hammon N."/>
            <person name="Israni S."/>
            <person name="Pitluck S."/>
            <person name="Goltsman E.G."/>
            <person name="Martinez M."/>
            <person name="Schmutz J."/>
            <person name="Larimer F."/>
            <person name="Land M."/>
            <person name="Hauser L."/>
            <person name="Kyrpides N."/>
            <person name="Kim E."/>
            <person name="Boone D.R."/>
            <person name="Brockman F."/>
            <person name="Culley D."/>
            <person name="Ferry J."/>
            <person name="Gunsalus R."/>
            <person name="McInerney M.J."/>
            <person name="Morrison M."/>
            <person name="Plugge C."/>
            <person name="Rohlin L."/>
            <person name="Scholten J."/>
            <person name="Sieber J."/>
            <person name="Stams A.J.M."/>
            <person name="Worm P."/>
            <person name="Henstra A.M."/>
            <person name="Richardson P."/>
        </authorList>
    </citation>
    <scope>NUCLEOTIDE SEQUENCE [LARGE SCALE GENOMIC DNA]</scope>
    <source>
        <strain evidence="11">DSM 10017 / MPOB</strain>
    </source>
</reference>
<dbReference type="InterPro" id="IPR000515">
    <property type="entry name" value="MetI-like"/>
</dbReference>
<accession>A0LN35</accession>
<gene>
    <name evidence="10" type="ordered locus">Sfum_3164</name>
</gene>
<evidence type="ECO:0000256" key="6">
    <source>
        <dbReference type="ARBA" id="ARBA00022989"/>
    </source>
</evidence>
<dbReference type="InParanoid" id="A0LN35"/>
<dbReference type="PANTHER" id="PTHR30614">
    <property type="entry name" value="MEMBRANE COMPONENT OF AMINO ACID ABC TRANSPORTER"/>
    <property type="match status" value="1"/>
</dbReference>
<evidence type="ECO:0000256" key="7">
    <source>
        <dbReference type="ARBA" id="ARBA00023136"/>
    </source>
</evidence>
<evidence type="ECO:0000256" key="3">
    <source>
        <dbReference type="ARBA" id="ARBA00022448"/>
    </source>
</evidence>
<dbReference type="PANTHER" id="PTHR30614:SF42">
    <property type="entry name" value="GLUTAMATE_ASPARTATE IMPORT PERMEASE PROTEIN GLTJ"/>
    <property type="match status" value="1"/>
</dbReference>
<dbReference type="RefSeq" id="WP_011699962.1">
    <property type="nucleotide sequence ID" value="NC_008554.1"/>
</dbReference>
<dbReference type="InterPro" id="IPR010065">
    <property type="entry name" value="AA_ABC_transptr_permease_3TM"/>
</dbReference>
<evidence type="ECO:0000256" key="2">
    <source>
        <dbReference type="ARBA" id="ARBA00010072"/>
    </source>
</evidence>
<evidence type="ECO:0000313" key="10">
    <source>
        <dbReference type="EMBL" id="ABK18837.1"/>
    </source>
</evidence>
<evidence type="ECO:0000256" key="1">
    <source>
        <dbReference type="ARBA" id="ARBA00004429"/>
    </source>
</evidence>
<dbReference type="InterPro" id="IPR035906">
    <property type="entry name" value="MetI-like_sf"/>
</dbReference>
<dbReference type="GO" id="GO:0022857">
    <property type="term" value="F:transmembrane transporter activity"/>
    <property type="evidence" value="ECO:0007669"/>
    <property type="project" value="InterPro"/>
</dbReference>
<sequence length="240" mass="26445">MLHYDFDWSVLWRHPYGKMLLQGVWTTVHLSLLAWAIALPVGVAIALCRIMPCRAARLVGGAYVETLRNIPLLVQLFFWYFAVPSLLPGKTERWLYANVRDLSYVLGVLALGTYTAARVAEAVRSGLLAVPAGQFRAALSTGLSPAGTYRHVILPYALRVVIPLLSTEFLTCFKNSSLAMTIGVMETTGMANYIDSFTFHGLETTTAASLVYLLTSLSVIVLMGRIESKMRIPGMIARES</sequence>
<evidence type="ECO:0000256" key="4">
    <source>
        <dbReference type="ARBA" id="ARBA00022475"/>
    </source>
</evidence>
<keyword evidence="11" id="KW-1185">Reference proteome</keyword>
<evidence type="ECO:0000259" key="9">
    <source>
        <dbReference type="PROSITE" id="PS50928"/>
    </source>
</evidence>
<dbReference type="OrthoDB" id="5365894at2"/>
<dbReference type="Gene3D" id="1.10.3720.10">
    <property type="entry name" value="MetI-like"/>
    <property type="match status" value="1"/>
</dbReference>
<evidence type="ECO:0000256" key="5">
    <source>
        <dbReference type="ARBA" id="ARBA00022692"/>
    </source>
</evidence>
<keyword evidence="3 8" id="KW-0813">Transport</keyword>
<dbReference type="SUPFAM" id="SSF161098">
    <property type="entry name" value="MetI-like"/>
    <property type="match status" value="1"/>
</dbReference>
<evidence type="ECO:0000313" key="11">
    <source>
        <dbReference type="Proteomes" id="UP000001784"/>
    </source>
</evidence>
<keyword evidence="5 8" id="KW-0812">Transmembrane</keyword>
<keyword evidence="7 8" id="KW-0472">Membrane</keyword>
<evidence type="ECO:0000256" key="8">
    <source>
        <dbReference type="RuleBase" id="RU363032"/>
    </source>
</evidence>
<dbReference type="GO" id="GO:0006865">
    <property type="term" value="P:amino acid transport"/>
    <property type="evidence" value="ECO:0007669"/>
    <property type="project" value="TreeGrafter"/>
</dbReference>
<feature type="transmembrane region" description="Helical" evidence="8">
    <location>
        <begin position="207"/>
        <end position="226"/>
    </location>
</feature>
<comment type="subcellular location">
    <subcellularLocation>
        <location evidence="1">Cell inner membrane</location>
        <topology evidence="1">Multi-pass membrane protein</topology>
    </subcellularLocation>
    <subcellularLocation>
        <location evidence="8">Cell membrane</location>
        <topology evidence="8">Multi-pass membrane protein</topology>
    </subcellularLocation>
</comment>
<dbReference type="Pfam" id="PF00528">
    <property type="entry name" value="BPD_transp_1"/>
    <property type="match status" value="1"/>
</dbReference>
<dbReference type="PROSITE" id="PS50928">
    <property type="entry name" value="ABC_TM1"/>
    <property type="match status" value="1"/>
</dbReference>
<proteinExistence type="inferred from homology"/>
<organism evidence="10 11">
    <name type="scientific">Syntrophobacter fumaroxidans (strain DSM 10017 / MPOB)</name>
    <dbReference type="NCBI Taxonomy" id="335543"/>
    <lineage>
        <taxon>Bacteria</taxon>
        <taxon>Pseudomonadati</taxon>
        <taxon>Thermodesulfobacteriota</taxon>
        <taxon>Syntrophobacteria</taxon>
        <taxon>Syntrophobacterales</taxon>
        <taxon>Syntrophobacteraceae</taxon>
        <taxon>Syntrophobacter</taxon>
    </lineage>
</organism>
<dbReference type="NCBIfam" id="TIGR01726">
    <property type="entry name" value="HEQRo_perm_3TM"/>
    <property type="match status" value="1"/>
</dbReference>
<name>A0LN35_SYNFM</name>
<dbReference type="eggNOG" id="COG0765">
    <property type="taxonomic scope" value="Bacteria"/>
</dbReference>
<comment type="similarity">
    <text evidence="2">Belongs to the binding-protein-dependent transport system permease family. HisMQ subfamily.</text>
</comment>
<dbReference type="STRING" id="335543.Sfum_3164"/>
<dbReference type="Proteomes" id="UP000001784">
    <property type="component" value="Chromosome"/>
</dbReference>
<protein>
    <submittedName>
        <fullName evidence="10">Polar amino acid ABC transporter, inner membrane subunit</fullName>
    </submittedName>
</protein>
<dbReference type="GO" id="GO:0043190">
    <property type="term" value="C:ATP-binding cassette (ABC) transporter complex"/>
    <property type="evidence" value="ECO:0007669"/>
    <property type="project" value="InterPro"/>
</dbReference>
<keyword evidence="6 8" id="KW-1133">Transmembrane helix</keyword>
<feature type="transmembrane region" description="Helical" evidence="8">
    <location>
        <begin position="20"/>
        <end position="48"/>
    </location>
</feature>